<protein>
    <submittedName>
        <fullName evidence="1">Uncharacterized protein</fullName>
    </submittedName>
</protein>
<sequence length="49" mass="5616">MYCCTAFVKYCQVDVNNATLDVAELLFHELMFYCYLLTGVMRINKNGVG</sequence>
<evidence type="ECO:0000313" key="1">
    <source>
        <dbReference type="EMBL" id="CEK50012.1"/>
    </source>
</evidence>
<reference evidence="1" key="1">
    <citation type="submission" date="2014-12" db="EMBL/GenBank/DDBJ databases">
        <title>Insight into the proteome of Arion vulgaris.</title>
        <authorList>
            <person name="Aradska J."/>
            <person name="Bulat T."/>
            <person name="Smidak R."/>
            <person name="Sarate P."/>
            <person name="Gangsoo J."/>
            <person name="Sialana F."/>
            <person name="Bilban M."/>
            <person name="Lubec G."/>
        </authorList>
    </citation>
    <scope>NUCLEOTIDE SEQUENCE</scope>
    <source>
        <tissue evidence="1">Skin</tissue>
    </source>
</reference>
<accession>A0A0B6Y156</accession>
<dbReference type="EMBL" id="HACG01003147">
    <property type="protein sequence ID" value="CEK50012.1"/>
    <property type="molecule type" value="Transcribed_RNA"/>
</dbReference>
<feature type="non-terminal residue" evidence="1">
    <location>
        <position position="49"/>
    </location>
</feature>
<dbReference type="AlphaFoldDB" id="A0A0B6Y156"/>
<organism evidence="1">
    <name type="scientific">Arion vulgaris</name>
    <dbReference type="NCBI Taxonomy" id="1028688"/>
    <lineage>
        <taxon>Eukaryota</taxon>
        <taxon>Metazoa</taxon>
        <taxon>Spiralia</taxon>
        <taxon>Lophotrochozoa</taxon>
        <taxon>Mollusca</taxon>
        <taxon>Gastropoda</taxon>
        <taxon>Heterobranchia</taxon>
        <taxon>Euthyneura</taxon>
        <taxon>Panpulmonata</taxon>
        <taxon>Eupulmonata</taxon>
        <taxon>Stylommatophora</taxon>
        <taxon>Helicina</taxon>
        <taxon>Arionoidea</taxon>
        <taxon>Arionidae</taxon>
        <taxon>Arion</taxon>
    </lineage>
</organism>
<proteinExistence type="predicted"/>
<gene>
    <name evidence="1" type="primary">ORF9601</name>
</gene>
<name>A0A0B6Y156_9EUPU</name>